<dbReference type="Proteomes" id="UP000790787">
    <property type="component" value="Chromosome 17"/>
</dbReference>
<reference evidence="1" key="1">
    <citation type="journal article" date="2014" name="Nat. Commun.">
        <title>The tobacco genome sequence and its comparison with those of tomato and potato.</title>
        <authorList>
            <person name="Sierro N."/>
            <person name="Battey J.N."/>
            <person name="Ouadi S."/>
            <person name="Bakaher N."/>
            <person name="Bovet L."/>
            <person name="Willig A."/>
            <person name="Goepfert S."/>
            <person name="Peitsch M.C."/>
            <person name="Ivanov N.V."/>
        </authorList>
    </citation>
    <scope>NUCLEOTIDE SEQUENCE [LARGE SCALE GENOMIC DNA]</scope>
</reference>
<keyword evidence="1" id="KW-1185">Reference proteome</keyword>
<sequence length="766" mass="89129">MGIRQRRPALSENRGRWMQINQKRYQKPRQHYSMRTNSMLEQEEIDRETAKWKHALIMYVVGNLPTITAVVRFIASNWIYIAKSKVYYHNEGFFRIKFGSIADRDEVLFPGPHTMNNKPVIVKIWEADFDFNKEVLRTIPLWIKMPNLPLSYWSMDSLSRICSVLGCPVYADECNTNVDRVSYARMLIEIDVTKFLLDSIKARDPMGKEAWVVMGDYNAIRHYDDKIKGNPVQEHEVADFKRFMVDTNMVELKTTGRRYAWTNNHVLSKIDWVLVNSEWMTTWTHVEATTLDPYFSDHTLLAIEIGGRGFKWARPFRFFNHLAQHPDFLSLVNNRWNCVQQVRGMEVELAEEEKELKQQLKKWVLIEESILKQKSRVKWLQLGDANNAYFYACMKNMTAHNQIRRLITIDGNIAQTEKEVEVEVVKFYQKLLGVAVDILPTIQLDVLDEGHKLTRDQQLKLIKPVSREEVYNVVEDIDDRKAPGCDGFNSHFFKKNWQVVGEEIIYAVMDFFHTSNMFKPINCTSVTLVPKVKNPLTIKEFRPISCCIVLYKIISRILTKRLQLVMLFLIDQSQAAFMRGRIVSDNIILSHELIKGYGRKGIFPRCMIKIDMQKAYDSVEWIYIEQMLHGLHFPIKFTNWIMSCLMVVSYSIIINSKPSRPFAAKRGLRQGDPMSPYLFVIVMEYLSMVLNQLTKNPAFKFHPKCAKNKITQLGFADDLLLFCKGDKESVQLIYNCFKTFSEASGLIANPTKSSVYCGGVNPVLQQ</sequence>
<gene>
    <name evidence="2" type="primary">LOC142171863</name>
</gene>
<dbReference type="RefSeq" id="XP_075091669.1">
    <property type="nucleotide sequence ID" value="XM_075235568.1"/>
</dbReference>
<organism evidence="1 2">
    <name type="scientific">Nicotiana tabacum</name>
    <name type="common">Common tobacco</name>
    <dbReference type="NCBI Taxonomy" id="4097"/>
    <lineage>
        <taxon>Eukaryota</taxon>
        <taxon>Viridiplantae</taxon>
        <taxon>Streptophyta</taxon>
        <taxon>Embryophyta</taxon>
        <taxon>Tracheophyta</taxon>
        <taxon>Spermatophyta</taxon>
        <taxon>Magnoliopsida</taxon>
        <taxon>eudicotyledons</taxon>
        <taxon>Gunneridae</taxon>
        <taxon>Pentapetalae</taxon>
        <taxon>asterids</taxon>
        <taxon>lamiids</taxon>
        <taxon>Solanales</taxon>
        <taxon>Solanaceae</taxon>
        <taxon>Nicotianoideae</taxon>
        <taxon>Nicotianeae</taxon>
        <taxon>Nicotiana</taxon>
    </lineage>
</organism>
<accession>A0AC58T367</accession>
<protein>
    <submittedName>
        <fullName evidence="2">Uncharacterized protein LOC142171863</fullName>
    </submittedName>
</protein>
<proteinExistence type="predicted"/>
<evidence type="ECO:0000313" key="2">
    <source>
        <dbReference type="RefSeq" id="XP_075091669.1"/>
    </source>
</evidence>
<reference evidence="2" key="2">
    <citation type="submission" date="2025-08" db="UniProtKB">
        <authorList>
            <consortium name="RefSeq"/>
        </authorList>
    </citation>
    <scope>IDENTIFICATION</scope>
    <source>
        <tissue evidence="2">Leaf</tissue>
    </source>
</reference>
<name>A0AC58T367_TOBAC</name>
<evidence type="ECO:0000313" key="1">
    <source>
        <dbReference type="Proteomes" id="UP000790787"/>
    </source>
</evidence>